<proteinExistence type="predicted"/>
<dbReference type="STRING" id="1526571.AT746_14425"/>
<dbReference type="InterPro" id="IPR029033">
    <property type="entry name" value="His_PPase_superfam"/>
</dbReference>
<dbReference type="EMBL" id="CP013650">
    <property type="protein sequence ID" value="ALS99335.1"/>
    <property type="molecule type" value="Genomic_DNA"/>
</dbReference>
<dbReference type="SMART" id="SM00855">
    <property type="entry name" value="PGAM"/>
    <property type="match status" value="1"/>
</dbReference>
<dbReference type="AlphaFoldDB" id="A0A0U2ZJZ7"/>
<evidence type="ECO:0000313" key="2">
    <source>
        <dbReference type="EMBL" id="ALS99335.1"/>
    </source>
</evidence>
<dbReference type="Pfam" id="PF00300">
    <property type="entry name" value="His_Phos_1"/>
    <property type="match status" value="1"/>
</dbReference>
<sequence length="158" mass="17661">MLKTLLTLLLLSLTQPLWAAEYNLYLLRHAEKQDDGSKDPSLTDDGRQQGLRLARLLQHGDIQRIYSTDYRRTRETVAALSELTGIDVQVYDPSDLNTFARALQQRGENAVIVGHSNTTPQLIGILGGEAKAMSESDYGDLYQLQIHQSNVITVHLSL</sequence>
<dbReference type="CDD" id="cd07067">
    <property type="entry name" value="HP_PGM_like"/>
    <property type="match status" value="1"/>
</dbReference>
<dbReference type="Proteomes" id="UP000068447">
    <property type="component" value="Chromosome"/>
</dbReference>
<feature type="signal peptide" evidence="1">
    <location>
        <begin position="1"/>
        <end position="19"/>
    </location>
</feature>
<evidence type="ECO:0000313" key="3">
    <source>
        <dbReference type="Proteomes" id="UP000068447"/>
    </source>
</evidence>
<evidence type="ECO:0008006" key="4">
    <source>
        <dbReference type="Google" id="ProtNLM"/>
    </source>
</evidence>
<dbReference type="SUPFAM" id="SSF53254">
    <property type="entry name" value="Phosphoglycerate mutase-like"/>
    <property type="match status" value="1"/>
</dbReference>
<reference evidence="2 3" key="1">
    <citation type="submission" date="2015-12" db="EMBL/GenBank/DDBJ databases">
        <title>Complete genome of Lacimicrobium alkaliphilum KCTC 32984.</title>
        <authorList>
            <person name="Kim S.-G."/>
            <person name="Lee Y.-J."/>
        </authorList>
    </citation>
    <scope>NUCLEOTIDE SEQUENCE [LARGE SCALE GENOMIC DNA]</scope>
    <source>
        <strain evidence="2 3">YelD216</strain>
    </source>
</reference>
<protein>
    <recommendedName>
        <fullName evidence="4">Histidine phosphatase family protein</fullName>
    </recommendedName>
</protein>
<dbReference type="KEGG" id="lal:AT746_14425"/>
<keyword evidence="3" id="KW-1185">Reference proteome</keyword>
<accession>A0A0U2ZJZ7</accession>
<name>A0A0U2ZJZ7_9ALTE</name>
<gene>
    <name evidence="2" type="ORF">AT746_14425</name>
</gene>
<keyword evidence="1" id="KW-0732">Signal</keyword>
<dbReference type="InterPro" id="IPR013078">
    <property type="entry name" value="His_Pase_superF_clade-1"/>
</dbReference>
<feature type="chain" id="PRO_5006835499" description="Histidine phosphatase family protein" evidence="1">
    <location>
        <begin position="20"/>
        <end position="158"/>
    </location>
</feature>
<dbReference type="Gene3D" id="3.40.50.1240">
    <property type="entry name" value="Phosphoglycerate mutase-like"/>
    <property type="match status" value="1"/>
</dbReference>
<organism evidence="2 3">
    <name type="scientific">Lacimicrobium alkaliphilum</name>
    <dbReference type="NCBI Taxonomy" id="1526571"/>
    <lineage>
        <taxon>Bacteria</taxon>
        <taxon>Pseudomonadati</taxon>
        <taxon>Pseudomonadota</taxon>
        <taxon>Gammaproteobacteria</taxon>
        <taxon>Alteromonadales</taxon>
        <taxon>Alteromonadaceae</taxon>
        <taxon>Lacimicrobium</taxon>
    </lineage>
</organism>
<dbReference type="RefSeq" id="WP_062481481.1">
    <property type="nucleotide sequence ID" value="NZ_CP013650.1"/>
</dbReference>
<dbReference type="OrthoDB" id="3296006at2"/>
<evidence type="ECO:0000256" key="1">
    <source>
        <dbReference type="SAM" id="SignalP"/>
    </source>
</evidence>